<dbReference type="EMBL" id="FWWR01000009">
    <property type="protein sequence ID" value="SMB79934.1"/>
    <property type="molecule type" value="Genomic_DNA"/>
</dbReference>
<feature type="domain" description="Cell surface protein Shp haem-binding" evidence="3">
    <location>
        <begin position="26"/>
        <end position="163"/>
    </location>
</feature>
<dbReference type="Pfam" id="PF11545">
    <property type="entry name" value="HemeBinding_Shp"/>
    <property type="match status" value="1"/>
</dbReference>
<keyword evidence="1" id="KW-1133">Transmembrane helix</keyword>
<evidence type="ECO:0000313" key="4">
    <source>
        <dbReference type="EMBL" id="SMB79934.1"/>
    </source>
</evidence>
<feature type="chain" id="PRO_5010718077" evidence="2">
    <location>
        <begin position="25"/>
        <end position="327"/>
    </location>
</feature>
<feature type="signal peptide" evidence="2">
    <location>
        <begin position="1"/>
        <end position="24"/>
    </location>
</feature>
<evidence type="ECO:0000259" key="3">
    <source>
        <dbReference type="Pfam" id="PF11545"/>
    </source>
</evidence>
<sequence>MKNKMKAILLSLLIVISMISNVFAYTQETGKATPYYAHPVTGAIEDPGNNPGIGQGMTENVLSPQALLETTDDGRMFLSVRYNLANYIKNETFAVQNYGDEDFYSVAAEITGRTEETRDYRFEIPSKNIVVRATFFVGPMGRDVIFYYTISDFVEGNTDFATLKNIGTPSTKDKNQGLVNDEVEENGDSSQEINAHQSTMPNMEGLTPVENNVQVGQIIGPEGEGKKIEQKIVNSKMSAGDLGYSHGLLTKDSPIIKKLYYSEDSKGEKNSKEKTVPGKITMACIYGLIALAVVITSALLITVAMSFIYKAKVEEELNQKRSDVYED</sequence>
<keyword evidence="5" id="KW-1185">Reference proteome</keyword>
<evidence type="ECO:0000256" key="2">
    <source>
        <dbReference type="SAM" id="SignalP"/>
    </source>
</evidence>
<dbReference type="InterPro" id="IPR037250">
    <property type="entry name" value="NEAT_dom_sf"/>
</dbReference>
<keyword evidence="1" id="KW-0472">Membrane</keyword>
<gene>
    <name evidence="4" type="ORF">SAMN00017477_0175</name>
</gene>
<evidence type="ECO:0000313" key="5">
    <source>
        <dbReference type="Proteomes" id="UP000192368"/>
    </source>
</evidence>
<reference evidence="5" key="1">
    <citation type="submission" date="2017-04" db="EMBL/GenBank/DDBJ databases">
        <authorList>
            <person name="Varghese N."/>
            <person name="Submissions S."/>
        </authorList>
    </citation>
    <scope>NUCLEOTIDE SEQUENCE [LARGE SCALE GENOMIC DNA]</scope>
    <source>
        <strain evidence="5">DSM 20463</strain>
    </source>
</reference>
<accession>A0A1W1UGN6</accession>
<dbReference type="GO" id="GO:0020037">
    <property type="term" value="F:heme binding"/>
    <property type="evidence" value="ECO:0007669"/>
    <property type="project" value="InterPro"/>
</dbReference>
<organism evidence="4 5">
    <name type="scientific">Peptoniphilus asaccharolyticus DSM 20463</name>
    <dbReference type="NCBI Taxonomy" id="573058"/>
    <lineage>
        <taxon>Bacteria</taxon>
        <taxon>Bacillati</taxon>
        <taxon>Bacillota</taxon>
        <taxon>Tissierellia</taxon>
        <taxon>Tissierellales</taxon>
        <taxon>Peptoniphilaceae</taxon>
        <taxon>Peptoniphilus</taxon>
    </lineage>
</organism>
<dbReference type="Proteomes" id="UP000192368">
    <property type="component" value="Unassembled WGS sequence"/>
</dbReference>
<proteinExistence type="predicted"/>
<keyword evidence="1" id="KW-0812">Transmembrane</keyword>
<dbReference type="OrthoDB" id="2237216at2"/>
<keyword evidence="2" id="KW-0732">Signal</keyword>
<dbReference type="Gene3D" id="2.60.40.1850">
    <property type="match status" value="1"/>
</dbReference>
<name>A0A1W1UGN6_PEPAS</name>
<dbReference type="STRING" id="573058.SAMN00017477_0175"/>
<dbReference type="RefSeq" id="WP_084229892.1">
    <property type="nucleotide sequence ID" value="NZ_FWWR01000009.1"/>
</dbReference>
<protein>
    <submittedName>
        <fullName evidence="4">Cell surface heme-binding protein Shp</fullName>
    </submittedName>
</protein>
<evidence type="ECO:0000256" key="1">
    <source>
        <dbReference type="SAM" id="Phobius"/>
    </source>
</evidence>
<feature type="transmembrane region" description="Helical" evidence="1">
    <location>
        <begin position="285"/>
        <end position="309"/>
    </location>
</feature>
<dbReference type="AlphaFoldDB" id="A0A1W1UGN6"/>
<dbReference type="InterPro" id="IPR020985">
    <property type="entry name" value="Cell_surface_Shp_haem-bd"/>
</dbReference>